<feature type="compositionally biased region" description="Basic and acidic residues" evidence="5">
    <location>
        <begin position="1"/>
        <end position="10"/>
    </location>
</feature>
<protein>
    <submittedName>
        <fullName evidence="8">O-antigen ligase family protein</fullName>
    </submittedName>
</protein>
<feature type="transmembrane region" description="Helical" evidence="6">
    <location>
        <begin position="397"/>
        <end position="416"/>
    </location>
</feature>
<feature type="transmembrane region" description="Helical" evidence="6">
    <location>
        <begin position="365"/>
        <end position="388"/>
    </location>
</feature>
<feature type="transmembrane region" description="Helical" evidence="6">
    <location>
        <begin position="149"/>
        <end position="166"/>
    </location>
</feature>
<evidence type="ECO:0000256" key="3">
    <source>
        <dbReference type="ARBA" id="ARBA00022989"/>
    </source>
</evidence>
<organism evidence="8 9">
    <name type="scientific">Rufibacter hautae</name>
    <dbReference type="NCBI Taxonomy" id="2595005"/>
    <lineage>
        <taxon>Bacteria</taxon>
        <taxon>Pseudomonadati</taxon>
        <taxon>Bacteroidota</taxon>
        <taxon>Cytophagia</taxon>
        <taxon>Cytophagales</taxon>
        <taxon>Hymenobacteraceae</taxon>
        <taxon>Rufibacter</taxon>
    </lineage>
</organism>
<proteinExistence type="predicted"/>
<keyword evidence="4 6" id="KW-0472">Membrane</keyword>
<comment type="caution">
    <text evidence="8">The sequence shown here is derived from an EMBL/GenBank/DDBJ whole genome shotgun (WGS) entry which is preliminary data.</text>
</comment>
<evidence type="ECO:0000256" key="6">
    <source>
        <dbReference type="SAM" id="Phobius"/>
    </source>
</evidence>
<sequence>MTNKSSDHLLRSSTKPGSETKCGSLYMRNTMSLGDITKRKSALGQEVFAFLVYVYAVAVPLRSNFKTEFLLVLILGFVWNVYRQGNGLSSIVKNQVFRAIMGYYALCILSLVYTAQTQATLNFIVLQGTLPLLPILFYKQLTRRQINTALLFFSLSCFCLSVYASVDITRQYFEKYPQHWEQLQLIDWTFFSYFLPQNIRFHAPYYSLYIGACLLIHGYFLYSTKLTKKKASFLLHLFFCVFYFGFQALLASRTALVATVLVMALVGVYLALRAGKYVVLVGVILFTIASSVLVFQKVTYLRIKFSESAGVTQRKMMWTSALDVIKAHPVLGVSPGETENALVDSYKANMFQEGVDSRFDAHNQFLMHGVSLGVLGALAFALVLYFLFREAIQKREFILFSFVAVFAICCLTESLMQRRDGTLLFSFMVALLVFAPKEHLHKS</sequence>
<gene>
    <name evidence="8" type="ORF">FOA19_15120</name>
</gene>
<feature type="transmembrane region" description="Helical" evidence="6">
    <location>
        <begin position="119"/>
        <end position="137"/>
    </location>
</feature>
<dbReference type="PANTHER" id="PTHR37422:SF13">
    <property type="entry name" value="LIPOPOLYSACCHARIDE BIOSYNTHESIS PROTEIN PA4999-RELATED"/>
    <property type="match status" value="1"/>
</dbReference>
<evidence type="ECO:0000256" key="4">
    <source>
        <dbReference type="ARBA" id="ARBA00023136"/>
    </source>
</evidence>
<reference evidence="8 9" key="1">
    <citation type="submission" date="2019-07" db="EMBL/GenBank/DDBJ databases">
        <title>Rufibacter sp. nov., isolated from lake sediment.</title>
        <authorList>
            <person name="Qu J.-H."/>
        </authorList>
    </citation>
    <scope>NUCLEOTIDE SEQUENCE [LARGE SCALE GENOMIC DNA]</scope>
    <source>
        <strain evidence="8 9">NBS58-1</strain>
    </source>
</reference>
<evidence type="ECO:0000256" key="2">
    <source>
        <dbReference type="ARBA" id="ARBA00022692"/>
    </source>
</evidence>
<dbReference type="EMBL" id="VKKY01000002">
    <property type="protein sequence ID" value="KAA3438559.1"/>
    <property type="molecule type" value="Genomic_DNA"/>
</dbReference>
<feature type="transmembrane region" description="Helical" evidence="6">
    <location>
        <begin position="95"/>
        <end position="113"/>
    </location>
</feature>
<keyword evidence="9" id="KW-1185">Reference proteome</keyword>
<feature type="transmembrane region" description="Helical" evidence="6">
    <location>
        <begin position="277"/>
        <end position="295"/>
    </location>
</feature>
<feature type="transmembrane region" description="Helical" evidence="6">
    <location>
        <begin position="233"/>
        <end position="250"/>
    </location>
</feature>
<feature type="region of interest" description="Disordered" evidence="5">
    <location>
        <begin position="1"/>
        <end position="21"/>
    </location>
</feature>
<accession>A0A5B6TDL6</accession>
<evidence type="ECO:0000313" key="9">
    <source>
        <dbReference type="Proteomes" id="UP000324133"/>
    </source>
</evidence>
<keyword evidence="2 6" id="KW-0812">Transmembrane</keyword>
<keyword evidence="8" id="KW-0436">Ligase</keyword>
<dbReference type="PANTHER" id="PTHR37422">
    <property type="entry name" value="TEICHURONIC ACID BIOSYNTHESIS PROTEIN TUAE"/>
    <property type="match status" value="1"/>
</dbReference>
<evidence type="ECO:0000313" key="8">
    <source>
        <dbReference type="EMBL" id="KAA3438559.1"/>
    </source>
</evidence>
<comment type="subcellular location">
    <subcellularLocation>
        <location evidence="1">Membrane</location>
        <topology evidence="1">Multi-pass membrane protein</topology>
    </subcellularLocation>
</comment>
<dbReference type="InterPro" id="IPR051533">
    <property type="entry name" value="WaaL-like"/>
</dbReference>
<dbReference type="InterPro" id="IPR007016">
    <property type="entry name" value="O-antigen_ligase-rel_domated"/>
</dbReference>
<dbReference type="Pfam" id="PF04932">
    <property type="entry name" value="Wzy_C"/>
    <property type="match status" value="1"/>
</dbReference>
<evidence type="ECO:0000256" key="1">
    <source>
        <dbReference type="ARBA" id="ARBA00004141"/>
    </source>
</evidence>
<dbReference type="OrthoDB" id="1631746at2"/>
<feature type="transmembrane region" description="Helical" evidence="6">
    <location>
        <begin position="256"/>
        <end position="272"/>
    </location>
</feature>
<evidence type="ECO:0000256" key="5">
    <source>
        <dbReference type="SAM" id="MobiDB-lite"/>
    </source>
</evidence>
<keyword evidence="3 6" id="KW-1133">Transmembrane helix</keyword>
<dbReference type="GO" id="GO:0016874">
    <property type="term" value="F:ligase activity"/>
    <property type="evidence" value="ECO:0007669"/>
    <property type="project" value="UniProtKB-KW"/>
</dbReference>
<feature type="domain" description="O-antigen ligase-related" evidence="7">
    <location>
        <begin position="239"/>
        <end position="381"/>
    </location>
</feature>
<dbReference type="GO" id="GO:0016020">
    <property type="term" value="C:membrane"/>
    <property type="evidence" value="ECO:0007669"/>
    <property type="project" value="UniProtKB-SubCell"/>
</dbReference>
<dbReference type="Proteomes" id="UP000324133">
    <property type="component" value="Unassembled WGS sequence"/>
</dbReference>
<evidence type="ECO:0000259" key="7">
    <source>
        <dbReference type="Pfam" id="PF04932"/>
    </source>
</evidence>
<feature type="transmembrane region" description="Helical" evidence="6">
    <location>
        <begin position="67"/>
        <end position="83"/>
    </location>
</feature>
<name>A0A5B6TDL6_9BACT</name>
<dbReference type="AlphaFoldDB" id="A0A5B6TDL6"/>
<feature type="transmembrane region" description="Helical" evidence="6">
    <location>
        <begin position="203"/>
        <end position="221"/>
    </location>
</feature>
<feature type="transmembrane region" description="Helical" evidence="6">
    <location>
        <begin position="42"/>
        <end position="61"/>
    </location>
</feature>